<accession>R7Q6U1</accession>
<reference evidence="3" key="1">
    <citation type="journal article" date="2013" name="Proc. Natl. Acad. Sci. U.S.A.">
        <title>Genome structure and metabolic features in the red seaweed Chondrus crispus shed light on evolution of the Archaeplastida.</title>
        <authorList>
            <person name="Collen J."/>
            <person name="Porcel B."/>
            <person name="Carre W."/>
            <person name="Ball S.G."/>
            <person name="Chaparro C."/>
            <person name="Tonon T."/>
            <person name="Barbeyron T."/>
            <person name="Michel G."/>
            <person name="Noel B."/>
            <person name="Valentin K."/>
            <person name="Elias M."/>
            <person name="Artiguenave F."/>
            <person name="Arun A."/>
            <person name="Aury J.M."/>
            <person name="Barbosa-Neto J.F."/>
            <person name="Bothwell J.H."/>
            <person name="Bouget F.Y."/>
            <person name="Brillet L."/>
            <person name="Cabello-Hurtado F."/>
            <person name="Capella-Gutierrez S."/>
            <person name="Charrier B."/>
            <person name="Cladiere L."/>
            <person name="Cock J.M."/>
            <person name="Coelho S.M."/>
            <person name="Colleoni C."/>
            <person name="Czjzek M."/>
            <person name="Da Silva C."/>
            <person name="Delage L."/>
            <person name="Denoeud F."/>
            <person name="Deschamps P."/>
            <person name="Dittami S.M."/>
            <person name="Gabaldon T."/>
            <person name="Gachon C.M."/>
            <person name="Groisillier A."/>
            <person name="Herve C."/>
            <person name="Jabbari K."/>
            <person name="Katinka M."/>
            <person name="Kloareg B."/>
            <person name="Kowalczyk N."/>
            <person name="Labadie K."/>
            <person name="Leblanc C."/>
            <person name="Lopez P.J."/>
            <person name="McLachlan D.H."/>
            <person name="Meslet-Cladiere L."/>
            <person name="Moustafa A."/>
            <person name="Nehr Z."/>
            <person name="Nyvall Collen P."/>
            <person name="Panaud O."/>
            <person name="Partensky F."/>
            <person name="Poulain J."/>
            <person name="Rensing S.A."/>
            <person name="Rousvoal S."/>
            <person name="Samson G."/>
            <person name="Symeonidi A."/>
            <person name="Weissenbach J."/>
            <person name="Zambounis A."/>
            <person name="Wincker P."/>
            <person name="Boyen C."/>
        </authorList>
    </citation>
    <scope>NUCLEOTIDE SEQUENCE [LARGE SCALE GENOMIC DNA]</scope>
    <source>
        <strain evidence="3">cv. Stackhouse</strain>
    </source>
</reference>
<keyword evidence="3" id="KW-1185">Reference proteome</keyword>
<organism evidence="2 3">
    <name type="scientific">Chondrus crispus</name>
    <name type="common">Carrageen Irish moss</name>
    <name type="synonym">Polymorpha crispa</name>
    <dbReference type="NCBI Taxonomy" id="2769"/>
    <lineage>
        <taxon>Eukaryota</taxon>
        <taxon>Rhodophyta</taxon>
        <taxon>Florideophyceae</taxon>
        <taxon>Rhodymeniophycidae</taxon>
        <taxon>Gigartinales</taxon>
        <taxon>Gigartinaceae</taxon>
        <taxon>Chondrus</taxon>
    </lineage>
</organism>
<sequence length="77" mass="8041">MKRPCAMMMMMTMMMTTMMMMMTTEGREGNASGADVGAVAVAGGTRRGAAGAGAVTGVDVGMMMMTMMTGLTIREGW</sequence>
<dbReference type="Proteomes" id="UP000012073">
    <property type="component" value="Unassembled WGS sequence"/>
</dbReference>
<evidence type="ECO:0000313" key="2">
    <source>
        <dbReference type="EMBL" id="CDF34257.1"/>
    </source>
</evidence>
<dbReference type="GeneID" id="17321792"/>
<name>R7Q6U1_CHOCR</name>
<dbReference type="Gramene" id="CDF34257">
    <property type="protein sequence ID" value="CDF34257"/>
    <property type="gene ID" value="CHC_T00002955001"/>
</dbReference>
<protein>
    <recommendedName>
        <fullName evidence="4">Secreted protein</fullName>
    </recommendedName>
</protein>
<evidence type="ECO:0008006" key="4">
    <source>
        <dbReference type="Google" id="ProtNLM"/>
    </source>
</evidence>
<dbReference type="AlphaFoldDB" id="R7Q6U1"/>
<dbReference type="KEGG" id="ccp:CHC_T00002955001"/>
<dbReference type="RefSeq" id="XP_005714076.1">
    <property type="nucleotide sequence ID" value="XM_005714019.1"/>
</dbReference>
<feature type="signal peptide" evidence="1">
    <location>
        <begin position="1"/>
        <end position="26"/>
    </location>
</feature>
<evidence type="ECO:0000256" key="1">
    <source>
        <dbReference type="SAM" id="SignalP"/>
    </source>
</evidence>
<keyword evidence="1" id="KW-0732">Signal</keyword>
<dbReference type="EMBL" id="HG001680">
    <property type="protein sequence ID" value="CDF34257.1"/>
    <property type="molecule type" value="Genomic_DNA"/>
</dbReference>
<proteinExistence type="predicted"/>
<feature type="chain" id="PRO_5004454451" description="Secreted protein" evidence="1">
    <location>
        <begin position="27"/>
        <end position="77"/>
    </location>
</feature>
<evidence type="ECO:0000313" key="3">
    <source>
        <dbReference type="Proteomes" id="UP000012073"/>
    </source>
</evidence>
<gene>
    <name evidence="2" type="ORF">CHC_T00002955001</name>
</gene>